<keyword evidence="3 5" id="KW-1133">Transmembrane helix</keyword>
<evidence type="ECO:0000256" key="2">
    <source>
        <dbReference type="ARBA" id="ARBA00022692"/>
    </source>
</evidence>
<dbReference type="Pfam" id="PF00892">
    <property type="entry name" value="EamA"/>
    <property type="match status" value="2"/>
</dbReference>
<feature type="transmembrane region" description="Helical" evidence="5">
    <location>
        <begin position="36"/>
        <end position="55"/>
    </location>
</feature>
<feature type="transmembrane region" description="Helical" evidence="5">
    <location>
        <begin position="210"/>
        <end position="229"/>
    </location>
</feature>
<dbReference type="InterPro" id="IPR037185">
    <property type="entry name" value="EmrE-like"/>
</dbReference>
<accession>A0ABT1QRB0</accession>
<dbReference type="PANTHER" id="PTHR32322">
    <property type="entry name" value="INNER MEMBRANE TRANSPORTER"/>
    <property type="match status" value="1"/>
</dbReference>
<evidence type="ECO:0000256" key="5">
    <source>
        <dbReference type="SAM" id="Phobius"/>
    </source>
</evidence>
<evidence type="ECO:0000259" key="6">
    <source>
        <dbReference type="Pfam" id="PF00892"/>
    </source>
</evidence>
<dbReference type="EMBL" id="JANFQO010000006">
    <property type="protein sequence ID" value="MCQ4164840.1"/>
    <property type="molecule type" value="Genomic_DNA"/>
</dbReference>
<evidence type="ECO:0000313" key="8">
    <source>
        <dbReference type="Proteomes" id="UP001165498"/>
    </source>
</evidence>
<dbReference type="PANTHER" id="PTHR32322:SF9">
    <property type="entry name" value="AMINO-ACID METABOLITE EFFLUX PUMP-RELATED"/>
    <property type="match status" value="1"/>
</dbReference>
<feature type="domain" description="EamA" evidence="6">
    <location>
        <begin position="152"/>
        <end position="282"/>
    </location>
</feature>
<feature type="transmembrane region" description="Helical" evidence="5">
    <location>
        <begin position="145"/>
        <end position="166"/>
    </location>
</feature>
<reference evidence="7" key="1">
    <citation type="submission" date="2022-07" db="EMBL/GenBank/DDBJ databases">
        <title>Tahibacter sp., a new gammaproteobacterium isolated from the silt sample collected at pig farm.</title>
        <authorList>
            <person name="Chen H."/>
        </authorList>
    </citation>
    <scope>NUCLEOTIDE SEQUENCE</scope>
    <source>
        <strain evidence="7">P2K</strain>
    </source>
</reference>
<feature type="domain" description="EamA" evidence="6">
    <location>
        <begin position="7"/>
        <end position="135"/>
    </location>
</feature>
<dbReference type="Proteomes" id="UP001165498">
    <property type="component" value="Unassembled WGS sequence"/>
</dbReference>
<gene>
    <name evidence="7" type="ORF">NM961_08965</name>
</gene>
<feature type="transmembrane region" description="Helical" evidence="5">
    <location>
        <begin position="178"/>
        <end position="198"/>
    </location>
</feature>
<proteinExistence type="predicted"/>
<evidence type="ECO:0000313" key="7">
    <source>
        <dbReference type="EMBL" id="MCQ4164840.1"/>
    </source>
</evidence>
<protein>
    <submittedName>
        <fullName evidence="7">DMT family transporter</fullName>
    </submittedName>
</protein>
<keyword evidence="8" id="KW-1185">Reference proteome</keyword>
<comment type="subcellular location">
    <subcellularLocation>
        <location evidence="1">Membrane</location>
        <topology evidence="1">Multi-pass membrane protein</topology>
    </subcellularLocation>
</comment>
<keyword evidence="2 5" id="KW-0812">Transmembrane</keyword>
<feature type="transmembrane region" description="Helical" evidence="5">
    <location>
        <begin position="265"/>
        <end position="282"/>
    </location>
</feature>
<dbReference type="Gene3D" id="1.10.3730.20">
    <property type="match status" value="2"/>
</dbReference>
<dbReference type="InterPro" id="IPR050638">
    <property type="entry name" value="AA-Vitamin_Transporters"/>
</dbReference>
<dbReference type="RefSeq" id="WP_255913790.1">
    <property type="nucleotide sequence ID" value="NZ_JANFQO010000006.1"/>
</dbReference>
<evidence type="ECO:0000256" key="3">
    <source>
        <dbReference type="ARBA" id="ARBA00022989"/>
    </source>
</evidence>
<dbReference type="InterPro" id="IPR000620">
    <property type="entry name" value="EamA_dom"/>
</dbReference>
<evidence type="ECO:0000256" key="4">
    <source>
        <dbReference type="ARBA" id="ARBA00023136"/>
    </source>
</evidence>
<evidence type="ECO:0000256" key="1">
    <source>
        <dbReference type="ARBA" id="ARBA00004141"/>
    </source>
</evidence>
<feature type="transmembrane region" description="Helical" evidence="5">
    <location>
        <begin position="92"/>
        <end position="112"/>
    </location>
</feature>
<feature type="transmembrane region" description="Helical" evidence="5">
    <location>
        <begin position="67"/>
        <end position="86"/>
    </location>
</feature>
<sequence>MTPAMMLRMLALAMIWGGSFLFMRVAVPEFGTGFTAAGRIALSALVLFAFAAAQGLSLNWRAHWRGYVWLGALSAAVPFVLFAYMAKHLPAGYSAVLNATVPLFAVLLGWYLQRRRPSWSKLAGVVVGLAGVVTIARFGTVTLTAATFLAFVAGLAAAALYALGAAELRRLFSGVEPVVVATGSQLGAALLLSPLLLANVPLQVPALKPGLALVALGLVCTAIAFVVYFRLLKEAGPERATTVTFLVPVFAQIWGALFLHEPITAASLCGLGLVLLAVMLVFEKLRWPHRRAPIAAAAVALSPCTGRCAD</sequence>
<feature type="transmembrane region" description="Helical" evidence="5">
    <location>
        <begin position="241"/>
        <end position="259"/>
    </location>
</feature>
<comment type="caution">
    <text evidence="7">The sequence shown here is derived from an EMBL/GenBank/DDBJ whole genome shotgun (WGS) entry which is preliminary data.</text>
</comment>
<name>A0ABT1QRB0_9GAMM</name>
<keyword evidence="4 5" id="KW-0472">Membrane</keyword>
<organism evidence="7 8">
    <name type="scientific">Tahibacter harae</name>
    <dbReference type="NCBI Taxonomy" id="2963937"/>
    <lineage>
        <taxon>Bacteria</taxon>
        <taxon>Pseudomonadati</taxon>
        <taxon>Pseudomonadota</taxon>
        <taxon>Gammaproteobacteria</taxon>
        <taxon>Lysobacterales</taxon>
        <taxon>Rhodanobacteraceae</taxon>
        <taxon>Tahibacter</taxon>
    </lineage>
</organism>
<feature type="transmembrane region" description="Helical" evidence="5">
    <location>
        <begin position="119"/>
        <end position="139"/>
    </location>
</feature>
<dbReference type="SUPFAM" id="SSF103481">
    <property type="entry name" value="Multidrug resistance efflux transporter EmrE"/>
    <property type="match status" value="2"/>
</dbReference>